<gene>
    <name evidence="3" type="ORF">OIU74_010633</name>
</gene>
<organism evidence="3 4">
    <name type="scientific">Salix koriyanagi</name>
    <dbReference type="NCBI Taxonomy" id="2511006"/>
    <lineage>
        <taxon>Eukaryota</taxon>
        <taxon>Viridiplantae</taxon>
        <taxon>Streptophyta</taxon>
        <taxon>Embryophyta</taxon>
        <taxon>Tracheophyta</taxon>
        <taxon>Spermatophyta</taxon>
        <taxon>Magnoliopsida</taxon>
        <taxon>eudicotyledons</taxon>
        <taxon>Gunneridae</taxon>
        <taxon>Pentapetalae</taxon>
        <taxon>rosids</taxon>
        <taxon>fabids</taxon>
        <taxon>Malpighiales</taxon>
        <taxon>Salicaceae</taxon>
        <taxon>Saliceae</taxon>
        <taxon>Salix</taxon>
    </lineage>
</organism>
<keyword evidence="1" id="KW-0175">Coiled coil</keyword>
<feature type="compositionally biased region" description="Polar residues" evidence="2">
    <location>
        <begin position="99"/>
        <end position="108"/>
    </location>
</feature>
<reference evidence="3" key="2">
    <citation type="journal article" date="2023" name="Int. J. Mol. Sci.">
        <title>De Novo Assembly and Annotation of 11 Diverse Shrub Willow (Salix) Genomes Reveals Novel Gene Organization in Sex-Linked Regions.</title>
        <authorList>
            <person name="Hyden B."/>
            <person name="Feng K."/>
            <person name="Yates T.B."/>
            <person name="Jawdy S."/>
            <person name="Cereghino C."/>
            <person name="Smart L.B."/>
            <person name="Muchero W."/>
        </authorList>
    </citation>
    <scope>NUCLEOTIDE SEQUENCE</scope>
    <source>
        <tissue evidence="3">Shoot tip</tissue>
    </source>
</reference>
<feature type="region of interest" description="Disordered" evidence="2">
    <location>
        <begin position="166"/>
        <end position="202"/>
    </location>
</feature>
<feature type="coiled-coil region" evidence="1">
    <location>
        <begin position="123"/>
        <end position="150"/>
    </location>
</feature>
<keyword evidence="4" id="KW-1185">Reference proteome</keyword>
<evidence type="ECO:0000313" key="3">
    <source>
        <dbReference type="EMBL" id="KAJ6709572.1"/>
    </source>
</evidence>
<evidence type="ECO:0000313" key="4">
    <source>
        <dbReference type="Proteomes" id="UP001151752"/>
    </source>
</evidence>
<dbReference type="PANTHER" id="PTHR46265:SF2">
    <property type="entry name" value="RHO GTPASE-ACTIVATING PROTEIN 7"/>
    <property type="match status" value="1"/>
</dbReference>
<feature type="region of interest" description="Disordered" evidence="2">
    <location>
        <begin position="33"/>
        <end position="122"/>
    </location>
</feature>
<dbReference type="PANTHER" id="PTHR46265">
    <property type="entry name" value="RHO GTPASE-ACTIVATING PROTEIN 7"/>
    <property type="match status" value="1"/>
</dbReference>
<reference evidence="3" key="1">
    <citation type="submission" date="2022-11" db="EMBL/GenBank/DDBJ databases">
        <authorList>
            <person name="Hyden B.L."/>
            <person name="Feng K."/>
            <person name="Yates T."/>
            <person name="Jawdy S."/>
            <person name="Smart L.B."/>
            <person name="Muchero W."/>
        </authorList>
    </citation>
    <scope>NUCLEOTIDE SEQUENCE</scope>
    <source>
        <tissue evidence="3">Shoot tip</tissue>
    </source>
</reference>
<proteinExistence type="predicted"/>
<dbReference type="Proteomes" id="UP001151752">
    <property type="component" value="Chromosome 2"/>
</dbReference>
<sequence length="235" mass="25701">MKAELEEIIQAEADVTNLKKKVDDLHAQLNQQCDERSGSKYGLGNQPMNPSLHKAKGNDEVKDAEATSASQFGRSASKDSCVYGAETQELDSKHRGNSRPISSTNSKRSGARSEGLNSTTSALTRLTTRLNFLKERRSQITNELQNMDKGRGSEKYSVQNLEKDRQSLQDLDGGRNSEDQHLQSLERGKSDGNVSYNAGGGMSEEKLENLTGWQSCKVDICPCRDAQSPGTAVSS</sequence>
<evidence type="ECO:0000256" key="1">
    <source>
        <dbReference type="SAM" id="Coils"/>
    </source>
</evidence>
<dbReference type="AlphaFoldDB" id="A0A9Q0YSP2"/>
<comment type="caution">
    <text evidence="3">The sequence shown here is derived from an EMBL/GenBank/DDBJ whole genome shotgun (WGS) entry which is preliminary data.</text>
</comment>
<protein>
    <submittedName>
        <fullName evidence="3">RHO GTPASE-ACTIVATING PROTEIN 7</fullName>
    </submittedName>
</protein>
<dbReference type="InterPro" id="IPR052799">
    <property type="entry name" value="Rho_GAP_Regulators"/>
</dbReference>
<dbReference type="EMBL" id="JAPFFM010000015">
    <property type="protein sequence ID" value="KAJ6709572.1"/>
    <property type="molecule type" value="Genomic_DNA"/>
</dbReference>
<feature type="compositionally biased region" description="Basic and acidic residues" evidence="2">
    <location>
        <begin position="166"/>
        <end position="190"/>
    </location>
</feature>
<evidence type="ECO:0000256" key="2">
    <source>
        <dbReference type="SAM" id="MobiDB-lite"/>
    </source>
</evidence>
<accession>A0A9Q0YSP2</accession>
<name>A0A9Q0YSP2_9ROSI</name>
<feature type="compositionally biased region" description="Basic and acidic residues" evidence="2">
    <location>
        <begin position="56"/>
        <end position="65"/>
    </location>
</feature>